<protein>
    <submittedName>
        <fullName evidence="1">Uncharacterized protein</fullName>
    </submittedName>
</protein>
<sequence length="219" mass="23677">MGGTISQAANGLGNAIGNAISSPFKSVFGGTCEGVCAGPFDVSCFIEHICVVNLLKLFVICFLLYIMPSLDLCALFSFAVPLPAVQIGSVSMHYLEPLQMLLDCLRNILVRALARLEFTVAQAGRGNSWRTRGMDTDSCADREVISIIAITVITMIVDIAILIWGQNGSLRDYRGQGAHGMVTFAATIWARVERSIKESVLSGRESIDEEQVQQIAMVS</sequence>
<accession>A0ACB9L0Z5</accession>
<evidence type="ECO:0000313" key="2">
    <source>
        <dbReference type="Proteomes" id="UP001057402"/>
    </source>
</evidence>
<organism evidence="1 2">
    <name type="scientific">Melastoma candidum</name>
    <dbReference type="NCBI Taxonomy" id="119954"/>
    <lineage>
        <taxon>Eukaryota</taxon>
        <taxon>Viridiplantae</taxon>
        <taxon>Streptophyta</taxon>
        <taxon>Embryophyta</taxon>
        <taxon>Tracheophyta</taxon>
        <taxon>Spermatophyta</taxon>
        <taxon>Magnoliopsida</taxon>
        <taxon>eudicotyledons</taxon>
        <taxon>Gunneridae</taxon>
        <taxon>Pentapetalae</taxon>
        <taxon>rosids</taxon>
        <taxon>malvids</taxon>
        <taxon>Myrtales</taxon>
        <taxon>Melastomataceae</taxon>
        <taxon>Melastomatoideae</taxon>
        <taxon>Melastomateae</taxon>
        <taxon>Melastoma</taxon>
    </lineage>
</organism>
<keyword evidence="2" id="KW-1185">Reference proteome</keyword>
<dbReference type="EMBL" id="CM042891">
    <property type="protein sequence ID" value="KAI4302638.1"/>
    <property type="molecule type" value="Genomic_DNA"/>
</dbReference>
<gene>
    <name evidence="1" type="ORF">MLD38_038359</name>
</gene>
<name>A0ACB9L0Z5_9MYRT</name>
<reference evidence="2" key="1">
    <citation type="journal article" date="2023" name="Front. Plant Sci.">
        <title>Chromosomal-level genome assembly of Melastoma candidum provides insights into trichome evolution.</title>
        <authorList>
            <person name="Zhong Y."/>
            <person name="Wu W."/>
            <person name="Sun C."/>
            <person name="Zou P."/>
            <person name="Liu Y."/>
            <person name="Dai S."/>
            <person name="Zhou R."/>
        </authorList>
    </citation>
    <scope>NUCLEOTIDE SEQUENCE [LARGE SCALE GENOMIC DNA]</scope>
</reference>
<dbReference type="Proteomes" id="UP001057402">
    <property type="component" value="Chromosome 12"/>
</dbReference>
<evidence type="ECO:0000313" key="1">
    <source>
        <dbReference type="EMBL" id="KAI4302638.1"/>
    </source>
</evidence>
<proteinExistence type="predicted"/>
<comment type="caution">
    <text evidence="1">The sequence shown here is derived from an EMBL/GenBank/DDBJ whole genome shotgun (WGS) entry which is preliminary data.</text>
</comment>